<sequence length="52" mass="6121">MLQSSIKENPVNNFKSPTNNRNLLLLRTDEVSLMRIENKRGENDCLEECQRE</sequence>
<reference evidence="1 2" key="1">
    <citation type="submission" date="2019-08" db="EMBL/GenBank/DDBJ databases">
        <authorList>
            <person name="Alioto T."/>
            <person name="Alioto T."/>
            <person name="Gomez Garrido J."/>
        </authorList>
    </citation>
    <scope>NUCLEOTIDE SEQUENCE [LARGE SCALE GENOMIC DNA]</scope>
</reference>
<accession>A0A5E4MYU6</accession>
<protein>
    <submittedName>
        <fullName evidence="1">Uncharacterized protein</fullName>
    </submittedName>
</protein>
<keyword evidence="2" id="KW-1185">Reference proteome</keyword>
<name>A0A5E4MYU6_9HEMI</name>
<dbReference type="AlphaFoldDB" id="A0A5E4MYU6"/>
<evidence type="ECO:0000313" key="2">
    <source>
        <dbReference type="Proteomes" id="UP000325440"/>
    </source>
</evidence>
<dbReference type="Proteomes" id="UP000325440">
    <property type="component" value="Unassembled WGS sequence"/>
</dbReference>
<gene>
    <name evidence="1" type="ORF">CINCED_3A020035</name>
</gene>
<organism evidence="1 2">
    <name type="scientific">Cinara cedri</name>
    <dbReference type="NCBI Taxonomy" id="506608"/>
    <lineage>
        <taxon>Eukaryota</taxon>
        <taxon>Metazoa</taxon>
        <taxon>Ecdysozoa</taxon>
        <taxon>Arthropoda</taxon>
        <taxon>Hexapoda</taxon>
        <taxon>Insecta</taxon>
        <taxon>Pterygota</taxon>
        <taxon>Neoptera</taxon>
        <taxon>Paraneoptera</taxon>
        <taxon>Hemiptera</taxon>
        <taxon>Sternorrhyncha</taxon>
        <taxon>Aphidomorpha</taxon>
        <taxon>Aphidoidea</taxon>
        <taxon>Aphididae</taxon>
        <taxon>Lachninae</taxon>
        <taxon>Cinara</taxon>
    </lineage>
</organism>
<evidence type="ECO:0000313" key="1">
    <source>
        <dbReference type="EMBL" id="VVC35500.1"/>
    </source>
</evidence>
<proteinExistence type="predicted"/>
<feature type="non-terminal residue" evidence="1">
    <location>
        <position position="52"/>
    </location>
</feature>
<dbReference type="EMBL" id="CABPRJ010001426">
    <property type="protein sequence ID" value="VVC35500.1"/>
    <property type="molecule type" value="Genomic_DNA"/>
</dbReference>